<protein>
    <recommendedName>
        <fullName evidence="5">PAR1 protein</fullName>
    </recommendedName>
</protein>
<dbReference type="InterPro" id="IPR009489">
    <property type="entry name" value="PAR1"/>
</dbReference>
<name>A0ABD3AHT2_9GENT</name>
<accession>A0ABD3AHT2</accession>
<dbReference type="PANTHER" id="PTHR33649:SF19">
    <property type="entry name" value="PAR1-RELATED"/>
    <property type="match status" value="1"/>
</dbReference>
<keyword evidence="2" id="KW-0732">Signal</keyword>
<evidence type="ECO:0008006" key="5">
    <source>
        <dbReference type="Google" id="ProtNLM"/>
    </source>
</evidence>
<feature type="chain" id="PRO_5044822783" description="PAR1 protein" evidence="2">
    <location>
        <begin position="19"/>
        <end position="180"/>
    </location>
</feature>
<gene>
    <name evidence="3" type="ORF">ACH5RR_010153</name>
</gene>
<proteinExistence type="predicted"/>
<evidence type="ECO:0000256" key="2">
    <source>
        <dbReference type="SAM" id="SignalP"/>
    </source>
</evidence>
<evidence type="ECO:0000313" key="4">
    <source>
        <dbReference type="Proteomes" id="UP001630127"/>
    </source>
</evidence>
<feature type="region of interest" description="Disordered" evidence="1">
    <location>
        <begin position="154"/>
        <end position="180"/>
    </location>
</feature>
<reference evidence="3 4" key="1">
    <citation type="submission" date="2024-11" db="EMBL/GenBank/DDBJ databases">
        <title>A near-complete genome assembly of Cinchona calisaya.</title>
        <authorList>
            <person name="Lian D.C."/>
            <person name="Zhao X.W."/>
            <person name="Wei L."/>
        </authorList>
    </citation>
    <scope>NUCLEOTIDE SEQUENCE [LARGE SCALE GENOMIC DNA]</scope>
    <source>
        <tissue evidence="3">Nenye</tissue>
    </source>
</reference>
<dbReference type="Proteomes" id="UP001630127">
    <property type="component" value="Unassembled WGS sequence"/>
</dbReference>
<feature type="signal peptide" evidence="2">
    <location>
        <begin position="1"/>
        <end position="18"/>
    </location>
</feature>
<evidence type="ECO:0000313" key="3">
    <source>
        <dbReference type="EMBL" id="KAL3530831.1"/>
    </source>
</evidence>
<dbReference type="Pfam" id="PF06521">
    <property type="entry name" value="PAR1"/>
    <property type="match status" value="1"/>
</dbReference>
<dbReference type="EMBL" id="JBJUIK010000004">
    <property type="protein sequence ID" value="KAL3530831.1"/>
    <property type="molecule type" value="Genomic_DNA"/>
</dbReference>
<dbReference type="AlphaFoldDB" id="A0ABD3AHT2"/>
<dbReference type="PANTHER" id="PTHR33649">
    <property type="entry name" value="PAR1 PROTEIN"/>
    <property type="match status" value="1"/>
</dbReference>
<organism evidence="3 4">
    <name type="scientific">Cinchona calisaya</name>
    <dbReference type="NCBI Taxonomy" id="153742"/>
    <lineage>
        <taxon>Eukaryota</taxon>
        <taxon>Viridiplantae</taxon>
        <taxon>Streptophyta</taxon>
        <taxon>Embryophyta</taxon>
        <taxon>Tracheophyta</taxon>
        <taxon>Spermatophyta</taxon>
        <taxon>Magnoliopsida</taxon>
        <taxon>eudicotyledons</taxon>
        <taxon>Gunneridae</taxon>
        <taxon>Pentapetalae</taxon>
        <taxon>asterids</taxon>
        <taxon>lamiids</taxon>
        <taxon>Gentianales</taxon>
        <taxon>Rubiaceae</taxon>
        <taxon>Cinchonoideae</taxon>
        <taxon>Cinchoneae</taxon>
        <taxon>Cinchona</taxon>
    </lineage>
</organism>
<keyword evidence="4" id="KW-1185">Reference proteome</keyword>
<evidence type="ECO:0000256" key="1">
    <source>
        <dbReference type="SAM" id="MobiDB-lite"/>
    </source>
</evidence>
<comment type="caution">
    <text evidence="3">The sequence shown here is derived from an EMBL/GenBank/DDBJ whole genome shotgun (WGS) entry which is preliminary data.</text>
</comment>
<sequence length="180" mass="19332">MALLLFLAFSLLLQGAFGELVCEELPVGMCSFAISSTGKRCLLETYASNVGPTKFQCKTSEVMVNNNMREYIETDHCINACGLDRKAVGISSDILLDPRFAAKICSPDCSNRCPNILDLHQDLALVEGMLLSELCRALRNSPRRAMSQLVSSSASGPVVSSEPWGPASVESSALAPAPFN</sequence>